<proteinExistence type="predicted"/>
<accession>Q84NS7</accession>
<feature type="compositionally biased region" description="Basic and acidic residues" evidence="1">
    <location>
        <begin position="32"/>
        <end position="44"/>
    </location>
</feature>
<feature type="region of interest" description="Disordered" evidence="1">
    <location>
        <begin position="20"/>
        <end position="72"/>
    </location>
</feature>
<reference evidence="3" key="2">
    <citation type="journal article" date="2008" name="Nucleic Acids Res.">
        <title>The rice annotation project database (RAP-DB): 2008 update.</title>
        <authorList>
            <consortium name="The rice annotation project (RAP)"/>
        </authorList>
    </citation>
    <scope>GENOME REANNOTATION</scope>
    <source>
        <strain evidence="3">cv. Nipponbare</strain>
    </source>
</reference>
<dbReference type="Proteomes" id="UP000000763">
    <property type="component" value="Chromosome 7"/>
</dbReference>
<protein>
    <submittedName>
        <fullName evidence="2">Uncharacterized protein</fullName>
    </submittedName>
</protein>
<dbReference type="EMBL" id="AP005752">
    <property type="protein sequence ID" value="BAC65406.1"/>
    <property type="molecule type" value="Genomic_DNA"/>
</dbReference>
<reference evidence="3" key="1">
    <citation type="journal article" date="2005" name="Nature">
        <title>The map-based sequence of the rice genome.</title>
        <authorList>
            <consortium name="International rice genome sequencing project (IRGSP)"/>
            <person name="Matsumoto T."/>
            <person name="Wu J."/>
            <person name="Kanamori H."/>
            <person name="Katayose Y."/>
            <person name="Fujisawa M."/>
            <person name="Namiki N."/>
            <person name="Mizuno H."/>
            <person name="Yamamoto K."/>
            <person name="Antonio B.A."/>
            <person name="Baba T."/>
            <person name="Sakata K."/>
            <person name="Nagamura Y."/>
            <person name="Aoki H."/>
            <person name="Arikawa K."/>
            <person name="Arita K."/>
            <person name="Bito T."/>
            <person name="Chiden Y."/>
            <person name="Fujitsuka N."/>
            <person name="Fukunaka R."/>
            <person name="Hamada M."/>
            <person name="Harada C."/>
            <person name="Hayashi A."/>
            <person name="Hijishita S."/>
            <person name="Honda M."/>
            <person name="Hosokawa S."/>
            <person name="Ichikawa Y."/>
            <person name="Idonuma A."/>
            <person name="Iijima M."/>
            <person name="Ikeda M."/>
            <person name="Ikeno M."/>
            <person name="Ito K."/>
            <person name="Ito S."/>
            <person name="Ito T."/>
            <person name="Ito Y."/>
            <person name="Ito Y."/>
            <person name="Iwabuchi A."/>
            <person name="Kamiya K."/>
            <person name="Karasawa W."/>
            <person name="Kurita K."/>
            <person name="Katagiri S."/>
            <person name="Kikuta A."/>
            <person name="Kobayashi H."/>
            <person name="Kobayashi N."/>
            <person name="Machita K."/>
            <person name="Maehara T."/>
            <person name="Masukawa M."/>
            <person name="Mizubayashi T."/>
            <person name="Mukai Y."/>
            <person name="Nagasaki H."/>
            <person name="Nagata Y."/>
            <person name="Naito S."/>
            <person name="Nakashima M."/>
            <person name="Nakama Y."/>
            <person name="Nakamichi Y."/>
            <person name="Nakamura M."/>
            <person name="Meguro A."/>
            <person name="Negishi M."/>
            <person name="Ohta I."/>
            <person name="Ohta T."/>
            <person name="Okamoto M."/>
            <person name="Ono N."/>
            <person name="Saji S."/>
            <person name="Sakaguchi M."/>
            <person name="Sakai K."/>
            <person name="Shibata M."/>
            <person name="Shimokawa T."/>
            <person name="Song J."/>
            <person name="Takazaki Y."/>
            <person name="Terasawa K."/>
            <person name="Tsugane M."/>
            <person name="Tsuji K."/>
            <person name="Ueda S."/>
            <person name="Waki K."/>
            <person name="Yamagata H."/>
            <person name="Yamamoto M."/>
            <person name="Yamamoto S."/>
            <person name="Yamane H."/>
            <person name="Yoshiki S."/>
            <person name="Yoshihara R."/>
            <person name="Yukawa K."/>
            <person name="Zhong H."/>
            <person name="Yano M."/>
            <person name="Yuan Q."/>
            <person name="Ouyang S."/>
            <person name="Liu J."/>
            <person name="Jones K.M."/>
            <person name="Gansberger K."/>
            <person name="Moffat K."/>
            <person name="Hill J."/>
            <person name="Bera J."/>
            <person name="Fadrosh D."/>
            <person name="Jin S."/>
            <person name="Johri S."/>
            <person name="Kim M."/>
            <person name="Overton L."/>
            <person name="Reardon M."/>
            <person name="Tsitrin T."/>
            <person name="Vuong H."/>
            <person name="Weaver B."/>
            <person name="Ciecko A."/>
            <person name="Tallon L."/>
            <person name="Jackson J."/>
            <person name="Pai G."/>
            <person name="Aken S.V."/>
            <person name="Utterback T."/>
            <person name="Reidmuller S."/>
            <person name="Feldblyum T."/>
            <person name="Hsiao J."/>
            <person name="Zismann V."/>
            <person name="Iobst S."/>
            <person name="de Vazeille A.R."/>
            <person name="Buell C.R."/>
            <person name="Ying K."/>
            <person name="Li Y."/>
            <person name="Lu T."/>
            <person name="Huang Y."/>
            <person name="Zhao Q."/>
            <person name="Feng Q."/>
            <person name="Zhang L."/>
            <person name="Zhu J."/>
            <person name="Weng Q."/>
            <person name="Mu J."/>
            <person name="Lu Y."/>
            <person name="Fan D."/>
            <person name="Liu Y."/>
            <person name="Guan J."/>
            <person name="Zhang Y."/>
            <person name="Yu S."/>
            <person name="Liu X."/>
            <person name="Zhang Y."/>
            <person name="Hong G."/>
            <person name="Han B."/>
            <person name="Choisne N."/>
            <person name="Demange N."/>
            <person name="Orjeda G."/>
            <person name="Samain S."/>
            <person name="Cattolico L."/>
            <person name="Pelletier E."/>
            <person name="Couloux A."/>
            <person name="Segurens B."/>
            <person name="Wincker P."/>
            <person name="D'Hont A."/>
            <person name="Scarpelli C."/>
            <person name="Weissenbach J."/>
            <person name="Salanoubat M."/>
            <person name="Quetier F."/>
            <person name="Yu Y."/>
            <person name="Kim H.R."/>
            <person name="Rambo T."/>
            <person name="Currie J."/>
            <person name="Collura K."/>
            <person name="Luo M."/>
            <person name="Yang T."/>
            <person name="Ammiraju J.S.S."/>
            <person name="Engler F."/>
            <person name="Soderlund C."/>
            <person name="Wing R.A."/>
            <person name="Palmer L.E."/>
            <person name="de la Bastide M."/>
            <person name="Spiegel L."/>
            <person name="Nascimento L."/>
            <person name="Zutavern T."/>
            <person name="O'Shaughnessy A."/>
            <person name="Dike S."/>
            <person name="Dedhia N."/>
            <person name="Preston R."/>
            <person name="Balija V."/>
            <person name="McCombie W.R."/>
            <person name="Chow T."/>
            <person name="Chen H."/>
            <person name="Chung M."/>
            <person name="Chen C."/>
            <person name="Shaw J."/>
            <person name="Wu H."/>
            <person name="Hsiao K."/>
            <person name="Chao Y."/>
            <person name="Chu M."/>
            <person name="Cheng C."/>
            <person name="Hour A."/>
            <person name="Lee P."/>
            <person name="Lin S."/>
            <person name="Lin Y."/>
            <person name="Liou J."/>
            <person name="Liu S."/>
            <person name="Hsing Y."/>
            <person name="Raghuvanshi S."/>
            <person name="Mohanty A."/>
            <person name="Bharti A.K."/>
            <person name="Gaur A."/>
            <person name="Gupta V."/>
            <person name="Kumar D."/>
            <person name="Ravi V."/>
            <person name="Vij S."/>
            <person name="Kapur A."/>
            <person name="Khurana P."/>
            <person name="Khurana P."/>
            <person name="Khurana J.P."/>
            <person name="Tyagi A.K."/>
            <person name="Gaikwad K."/>
            <person name="Singh A."/>
            <person name="Dalal V."/>
            <person name="Srivastava S."/>
            <person name="Dixit A."/>
            <person name="Pal A.K."/>
            <person name="Ghazi I.A."/>
            <person name="Yadav M."/>
            <person name="Pandit A."/>
            <person name="Bhargava A."/>
            <person name="Sureshbabu K."/>
            <person name="Batra K."/>
            <person name="Sharma T.R."/>
            <person name="Mohapatra T."/>
            <person name="Singh N.K."/>
            <person name="Messing J."/>
            <person name="Nelson A.B."/>
            <person name="Fuks G."/>
            <person name="Kavchok S."/>
            <person name="Keizer G."/>
            <person name="Linton E."/>
            <person name="Llaca V."/>
            <person name="Song R."/>
            <person name="Tanyolac B."/>
            <person name="Young S."/>
            <person name="Ho-Il K."/>
            <person name="Hahn J.H."/>
            <person name="Sangsakoo G."/>
            <person name="Vanavichit A."/>
            <person name="de Mattos Luiz.A.T."/>
            <person name="Zimmer P.D."/>
            <person name="Malone G."/>
            <person name="Dellagostin O."/>
            <person name="de Oliveira A.C."/>
            <person name="Bevan M."/>
            <person name="Bancroft I."/>
            <person name="Minx P."/>
            <person name="Cordum H."/>
            <person name="Wilson R."/>
            <person name="Cheng Z."/>
            <person name="Jin W."/>
            <person name="Jiang J."/>
            <person name="Leong S.A."/>
            <person name="Iwama H."/>
            <person name="Gojobori T."/>
            <person name="Itoh T."/>
            <person name="Niimura Y."/>
            <person name="Fujii Y."/>
            <person name="Habara T."/>
            <person name="Sakai H."/>
            <person name="Sato Y."/>
            <person name="Wilson G."/>
            <person name="Kumar K."/>
            <person name="McCouch S."/>
            <person name="Juretic N."/>
            <person name="Hoen D."/>
            <person name="Wright S."/>
            <person name="Bruskiewich R."/>
            <person name="Bureau T."/>
            <person name="Miyao A."/>
            <person name="Hirochika H."/>
            <person name="Nishikawa T."/>
            <person name="Kadowaki K."/>
            <person name="Sugiura M."/>
            <person name="Burr B."/>
            <person name="Sasaki T."/>
        </authorList>
    </citation>
    <scope>NUCLEOTIDE SEQUENCE [LARGE SCALE GENOMIC DNA]</scope>
    <source>
        <strain evidence="3">cv. Nipponbare</strain>
    </source>
</reference>
<evidence type="ECO:0000256" key="1">
    <source>
        <dbReference type="SAM" id="MobiDB-lite"/>
    </source>
</evidence>
<evidence type="ECO:0000313" key="3">
    <source>
        <dbReference type="Proteomes" id="UP000000763"/>
    </source>
</evidence>
<gene>
    <name evidence="2" type="primary">OSJNBa0075N02.132</name>
</gene>
<dbReference type="AlphaFoldDB" id="Q84NS7"/>
<organism evidence="2 3">
    <name type="scientific">Oryza sativa subsp. japonica</name>
    <name type="common">Rice</name>
    <dbReference type="NCBI Taxonomy" id="39947"/>
    <lineage>
        <taxon>Eukaryota</taxon>
        <taxon>Viridiplantae</taxon>
        <taxon>Streptophyta</taxon>
        <taxon>Embryophyta</taxon>
        <taxon>Tracheophyta</taxon>
        <taxon>Spermatophyta</taxon>
        <taxon>Magnoliopsida</taxon>
        <taxon>Liliopsida</taxon>
        <taxon>Poales</taxon>
        <taxon>Poaceae</taxon>
        <taxon>BOP clade</taxon>
        <taxon>Oryzoideae</taxon>
        <taxon>Oryzeae</taxon>
        <taxon>Oryzinae</taxon>
        <taxon>Oryza</taxon>
        <taxon>Oryza sativa</taxon>
    </lineage>
</organism>
<sequence length="72" mass="7698">MREGRWWGGEGEKTIMAEIPVRRPLGTGSTNEDTHGRRWPDSLARRATHGGVTKQGRGGGEEGGRVVNDGGG</sequence>
<name>Q84NS7_ORYSJ</name>
<evidence type="ECO:0000313" key="2">
    <source>
        <dbReference type="EMBL" id="BAC65406.1"/>
    </source>
</evidence>